<feature type="transmembrane region" description="Helical" evidence="1">
    <location>
        <begin position="70"/>
        <end position="92"/>
    </location>
</feature>
<dbReference type="InterPro" id="IPR046139">
    <property type="entry name" value="DUF6141"/>
</dbReference>
<accession>A0A382AZ92</accession>
<name>A0A382AZ92_9ZZZZ</name>
<evidence type="ECO:0008006" key="3">
    <source>
        <dbReference type="Google" id="ProtNLM"/>
    </source>
</evidence>
<proteinExistence type="predicted"/>
<evidence type="ECO:0000313" key="2">
    <source>
        <dbReference type="EMBL" id="SVB06789.1"/>
    </source>
</evidence>
<gene>
    <name evidence="2" type="ORF">METZ01_LOCUS159643</name>
</gene>
<keyword evidence="1" id="KW-1133">Transmembrane helix</keyword>
<protein>
    <recommendedName>
        <fullName evidence="3">DUF5673 domain-containing protein</fullName>
    </recommendedName>
</protein>
<reference evidence="2" key="1">
    <citation type="submission" date="2018-05" db="EMBL/GenBank/DDBJ databases">
        <authorList>
            <person name="Lanie J.A."/>
            <person name="Ng W.-L."/>
            <person name="Kazmierczak K.M."/>
            <person name="Andrzejewski T.M."/>
            <person name="Davidsen T.M."/>
            <person name="Wayne K.J."/>
            <person name="Tettelin H."/>
            <person name="Glass J.I."/>
            <person name="Rusch D."/>
            <person name="Podicherti R."/>
            <person name="Tsui H.-C.T."/>
            <person name="Winkler M.E."/>
        </authorList>
    </citation>
    <scope>NUCLEOTIDE SEQUENCE</scope>
</reference>
<organism evidence="2">
    <name type="scientific">marine metagenome</name>
    <dbReference type="NCBI Taxonomy" id="408172"/>
    <lineage>
        <taxon>unclassified sequences</taxon>
        <taxon>metagenomes</taxon>
        <taxon>ecological metagenomes</taxon>
    </lineage>
</organism>
<evidence type="ECO:0000256" key="1">
    <source>
        <dbReference type="SAM" id="Phobius"/>
    </source>
</evidence>
<keyword evidence="1" id="KW-0472">Membrane</keyword>
<sequence>MQYSVLLAALGEEVTGFWLGGSMDREWSTKGRTVIFREVQRFRQAWIWVLLLLVLLALTVPVMGGMLGPLVSLVMVIAGAGLIWLFFVMRLVTEVHPDGIYLGFFPFSSQKIMYTTIVDHRVREYRPIREYGGWGIRFNRSGRAYTVSGNLGVQLELSNGKGLLIGTQDPNELLRAIGSAVSERAKEMDRNQ</sequence>
<feature type="transmembrane region" description="Helical" evidence="1">
    <location>
        <begin position="45"/>
        <end position="64"/>
    </location>
</feature>
<keyword evidence="1" id="KW-0812">Transmembrane</keyword>
<dbReference type="EMBL" id="UINC01027478">
    <property type="protein sequence ID" value="SVB06789.1"/>
    <property type="molecule type" value="Genomic_DNA"/>
</dbReference>
<dbReference type="Pfam" id="PF19638">
    <property type="entry name" value="DUF6141"/>
    <property type="match status" value="1"/>
</dbReference>
<dbReference type="AlphaFoldDB" id="A0A382AZ92"/>